<feature type="region of interest" description="Disordered" evidence="1">
    <location>
        <begin position="186"/>
        <end position="210"/>
    </location>
</feature>
<sequence length="409" mass="45617">MSDRSTQAKEYILDCMYEKFCADSKAYISEVKAALRSQSKVNAVDIFERAIDVLSQDFPDPTSIDEQTQEEEGGDGNELNSLKDRIDQMEKQLKEAQNEKSTLESELKSVRQEAQKERSTLESELKSVRHEAQNKCAALVSELESVKEEAQTNCSFLETQLNSIMKKNVRLDAKIGDLKNDMETLASETKETDSSSSSSNSSSSNSHSSTYWCDCFSNIKATERRQRTNFTAKVEKDQSTPDIQDVQLLPGGRILLTDWGNKCVKLFDTQGRHLYRLPCRSSPSHLAVLDISGDSKCITVVVTLPNCSALDILEVARDDITVKKTLQTSIKYYTVAAVNNQSLAVASWRLYHPGIDLIDLDGRVLRQICSSVPTWYMDITEDGELVCSALGSTIARVKVDNGNVVFNNS</sequence>
<feature type="region of interest" description="Disordered" evidence="1">
    <location>
        <begin position="93"/>
        <end position="115"/>
    </location>
</feature>
<organism evidence="2 3">
    <name type="scientific">Plakobranchus ocellatus</name>
    <dbReference type="NCBI Taxonomy" id="259542"/>
    <lineage>
        <taxon>Eukaryota</taxon>
        <taxon>Metazoa</taxon>
        <taxon>Spiralia</taxon>
        <taxon>Lophotrochozoa</taxon>
        <taxon>Mollusca</taxon>
        <taxon>Gastropoda</taxon>
        <taxon>Heterobranchia</taxon>
        <taxon>Euthyneura</taxon>
        <taxon>Panpulmonata</taxon>
        <taxon>Sacoglossa</taxon>
        <taxon>Placobranchoidea</taxon>
        <taxon>Plakobranchidae</taxon>
        <taxon>Plakobranchus</taxon>
    </lineage>
</organism>
<dbReference type="EMBL" id="BLXT01000720">
    <property type="protein sequence ID" value="GFN79610.1"/>
    <property type="molecule type" value="Genomic_DNA"/>
</dbReference>
<dbReference type="AlphaFoldDB" id="A0AAV3XXA3"/>
<feature type="region of interest" description="Disordered" evidence="1">
    <location>
        <begin position="57"/>
        <end position="80"/>
    </location>
</feature>
<reference evidence="2 3" key="1">
    <citation type="journal article" date="2021" name="Elife">
        <title>Chloroplast acquisition without the gene transfer in kleptoplastic sea slugs, Plakobranchus ocellatus.</title>
        <authorList>
            <person name="Maeda T."/>
            <person name="Takahashi S."/>
            <person name="Yoshida T."/>
            <person name="Shimamura S."/>
            <person name="Takaki Y."/>
            <person name="Nagai Y."/>
            <person name="Toyoda A."/>
            <person name="Suzuki Y."/>
            <person name="Arimoto A."/>
            <person name="Ishii H."/>
            <person name="Satoh N."/>
            <person name="Nishiyama T."/>
            <person name="Hasebe M."/>
            <person name="Maruyama T."/>
            <person name="Minagawa J."/>
            <person name="Obokata J."/>
            <person name="Shigenobu S."/>
        </authorList>
    </citation>
    <scope>NUCLEOTIDE SEQUENCE [LARGE SCALE GENOMIC DNA]</scope>
</reference>
<evidence type="ECO:0000313" key="2">
    <source>
        <dbReference type="EMBL" id="GFN79610.1"/>
    </source>
</evidence>
<proteinExistence type="predicted"/>
<dbReference type="SUPFAM" id="SSF50969">
    <property type="entry name" value="YVTN repeat-like/Quinoprotein amine dehydrogenase"/>
    <property type="match status" value="1"/>
</dbReference>
<accession>A0AAV3XXA3</accession>
<feature type="compositionally biased region" description="Low complexity" evidence="1">
    <location>
        <begin position="194"/>
        <end position="209"/>
    </location>
</feature>
<dbReference type="Gene3D" id="1.10.287.1490">
    <property type="match status" value="1"/>
</dbReference>
<keyword evidence="3" id="KW-1185">Reference proteome</keyword>
<gene>
    <name evidence="2" type="ORF">PoB_000611600</name>
</gene>
<name>A0AAV3XXA3_9GAST</name>
<dbReference type="InterPro" id="IPR011044">
    <property type="entry name" value="Quino_amine_DH_bsu"/>
</dbReference>
<evidence type="ECO:0000256" key="1">
    <source>
        <dbReference type="SAM" id="MobiDB-lite"/>
    </source>
</evidence>
<comment type="caution">
    <text evidence="2">The sequence shown here is derived from an EMBL/GenBank/DDBJ whole genome shotgun (WGS) entry which is preliminary data.</text>
</comment>
<dbReference type="Proteomes" id="UP000735302">
    <property type="component" value="Unassembled WGS sequence"/>
</dbReference>
<protein>
    <submittedName>
        <fullName evidence="2">Uncharacterized protein</fullName>
    </submittedName>
</protein>
<evidence type="ECO:0000313" key="3">
    <source>
        <dbReference type="Proteomes" id="UP000735302"/>
    </source>
</evidence>
<feature type="non-terminal residue" evidence="2">
    <location>
        <position position="409"/>
    </location>
</feature>